<dbReference type="Pfam" id="PF13155">
    <property type="entry name" value="Toprim_2"/>
    <property type="match status" value="1"/>
</dbReference>
<evidence type="ECO:0000259" key="1">
    <source>
        <dbReference type="Pfam" id="PF13154"/>
    </source>
</evidence>
<sequence length="467" mass="54015">MGTYIHFTKEQKERANSVDLEEFLQMQGETLLPSGREKRLKSNHSITVRGNEWFDHATKEGGLAIDFVQSFYGLAFPDAVTMLLGGEQGGVYSMVKKKEEIRKPFELPPKNNEMRRVFAYLIKHRFIDRDVVSFFAKEKLIYESKEQSKNKTKEYHNAIFVGYDENGIPCHAHKRGIYTEGKSYKGNINSSNPCYSFHYLGISDRIYVFEAPIDMLSFITVHKDTDWKKHSYVALCGVSEQALFKMLEINPYLNHVILCLDHDTAGIEASEKIADMLKEKNIGCNRLLSKQKDWNEDLKAEQNLTAIPSEEHPQYLIKDEHCNEILEIIKEFKKIEFKYVDGLNAFQKSRKTNALQAEAMKMASAIFLCLALKEFGQLGITMTSEEIVQKMSEEFRAYQNRRKWYLTLYDIETELLTLKNQDGIISESDKALTAKKYEKIALELLKSTIKLELEHQKQVQNPSFKMA</sequence>
<accession>A0A644YW82</accession>
<organism evidence="2">
    <name type="scientific">bioreactor metagenome</name>
    <dbReference type="NCBI Taxonomy" id="1076179"/>
    <lineage>
        <taxon>unclassified sequences</taxon>
        <taxon>metagenomes</taxon>
        <taxon>ecological metagenomes</taxon>
    </lineage>
</organism>
<name>A0A644YW82_9ZZZZ</name>
<dbReference type="SUPFAM" id="SSF56731">
    <property type="entry name" value="DNA primase core"/>
    <property type="match status" value="1"/>
</dbReference>
<dbReference type="InterPro" id="IPR025054">
    <property type="entry name" value="DUF3991"/>
</dbReference>
<feature type="domain" description="DUF3991" evidence="1">
    <location>
        <begin position="119"/>
        <end position="201"/>
    </location>
</feature>
<proteinExistence type="predicted"/>
<gene>
    <name evidence="2" type="ORF">SDC9_78830</name>
</gene>
<evidence type="ECO:0000313" key="2">
    <source>
        <dbReference type="EMBL" id="MPM32268.1"/>
    </source>
</evidence>
<dbReference type="Gene3D" id="3.40.1360.10">
    <property type="match status" value="1"/>
</dbReference>
<dbReference type="AlphaFoldDB" id="A0A644YW82"/>
<dbReference type="EMBL" id="VSSQ01006313">
    <property type="protein sequence ID" value="MPM32268.1"/>
    <property type="molecule type" value="Genomic_DNA"/>
</dbReference>
<protein>
    <recommendedName>
        <fullName evidence="1">DUF3991 domain-containing protein</fullName>
    </recommendedName>
</protein>
<dbReference type="SUPFAM" id="SSF57783">
    <property type="entry name" value="Zinc beta-ribbon"/>
    <property type="match status" value="1"/>
</dbReference>
<comment type="caution">
    <text evidence="2">The sequence shown here is derived from an EMBL/GenBank/DDBJ whole genome shotgun (WGS) entry which is preliminary data.</text>
</comment>
<reference evidence="2" key="1">
    <citation type="submission" date="2019-08" db="EMBL/GenBank/DDBJ databases">
        <authorList>
            <person name="Kucharzyk K."/>
            <person name="Murdoch R.W."/>
            <person name="Higgins S."/>
            <person name="Loffler F."/>
        </authorList>
    </citation>
    <scope>NUCLEOTIDE SEQUENCE</scope>
</reference>
<dbReference type="Pfam" id="PF13154">
    <property type="entry name" value="DUF3991"/>
    <property type="match status" value="1"/>
</dbReference>